<name>A0A4R2SCF2_9BACL</name>
<dbReference type="InterPro" id="IPR010982">
    <property type="entry name" value="Lambda_DNA-bd_dom_sf"/>
</dbReference>
<dbReference type="InterPro" id="IPR011990">
    <property type="entry name" value="TPR-like_helical_dom_sf"/>
</dbReference>
<dbReference type="PROSITE" id="PS50943">
    <property type="entry name" value="HTH_CROC1"/>
    <property type="match status" value="1"/>
</dbReference>
<dbReference type="SMART" id="SM00530">
    <property type="entry name" value="HTH_XRE"/>
    <property type="match status" value="1"/>
</dbReference>
<dbReference type="SMART" id="SM00028">
    <property type="entry name" value="TPR"/>
    <property type="match status" value="6"/>
</dbReference>
<dbReference type="CDD" id="cd00093">
    <property type="entry name" value="HTH_XRE"/>
    <property type="match status" value="1"/>
</dbReference>
<dbReference type="Pfam" id="PF01381">
    <property type="entry name" value="HTH_3"/>
    <property type="match status" value="1"/>
</dbReference>
<dbReference type="Proteomes" id="UP000294746">
    <property type="component" value="Unassembled WGS sequence"/>
</dbReference>
<evidence type="ECO:0000259" key="2">
    <source>
        <dbReference type="PROSITE" id="PS50943"/>
    </source>
</evidence>
<keyword evidence="4" id="KW-1185">Reference proteome</keyword>
<dbReference type="InterPro" id="IPR019734">
    <property type="entry name" value="TPR_rpt"/>
</dbReference>
<dbReference type="PROSITE" id="PS50005">
    <property type="entry name" value="TPR"/>
    <property type="match status" value="1"/>
</dbReference>
<reference evidence="3 4" key="1">
    <citation type="submission" date="2019-03" db="EMBL/GenBank/DDBJ databases">
        <title>Genomic Encyclopedia of Type Strains, Phase IV (KMG-IV): sequencing the most valuable type-strain genomes for metagenomic binning, comparative biology and taxonomic classification.</title>
        <authorList>
            <person name="Goeker M."/>
        </authorList>
    </citation>
    <scope>NUCLEOTIDE SEQUENCE [LARGE SCALE GENOMIC DNA]</scope>
    <source>
        <strain evidence="3 4">DSM 46831</strain>
    </source>
</reference>
<dbReference type="RefSeq" id="WP_165873607.1">
    <property type="nucleotide sequence ID" value="NZ_SLXV01000001.1"/>
</dbReference>
<feature type="domain" description="HTH cro/C1-type" evidence="2">
    <location>
        <begin position="34"/>
        <end position="68"/>
    </location>
</feature>
<dbReference type="EMBL" id="SLXV01000001">
    <property type="protein sequence ID" value="TCP70586.1"/>
    <property type="molecule type" value="Genomic_DNA"/>
</dbReference>
<dbReference type="SUPFAM" id="SSF47413">
    <property type="entry name" value="lambda repressor-like DNA-binding domains"/>
    <property type="match status" value="1"/>
</dbReference>
<proteinExistence type="predicted"/>
<dbReference type="SUPFAM" id="SSF48452">
    <property type="entry name" value="TPR-like"/>
    <property type="match status" value="2"/>
</dbReference>
<evidence type="ECO:0000313" key="4">
    <source>
        <dbReference type="Proteomes" id="UP000294746"/>
    </source>
</evidence>
<dbReference type="PANTHER" id="PTHR10098">
    <property type="entry name" value="RAPSYN-RELATED"/>
    <property type="match status" value="1"/>
</dbReference>
<sequence length="452" mass="53179">MIFQLEDDTIRYVLRRRRIKELGKSMGDLEDHLISRSTISNIESGKGKISSRTIEIYLEKLEITEDQVVAQSLESKAEVMEYYDQLEAIEHIINRGDPSTATELLERFQFDEYFPLTPYYLSIQGRICYEEHDYKRAEKKYLHALELCMNKYKHNPSDNIIAICYKELARCSYETNDLNQALVYVDLGLDSYDETKEKKEIKYILSGNKVMYLLKSSQQEQASRLLDQVWAEVESLDSRFDGTALINLYKHRAMVLRDSKMYEEAHQCCKQGMQITRNRSDGRIGHYLDFLIISGSIYLQQKELTKAFDRFQLALGSDASFRSPRRHVDIHTYLGVLFNSTKDWEQSLYHLEKAIQIEKENPDPYRLSKTLIVRGNVHFFQNQFSEALVYYQESAIIAEKYGYKQRAYTSLWKLTDCFDKLGDVKQKHDCLDKMYRLQKELHIRSEVIICEA</sequence>
<comment type="caution">
    <text evidence="3">The sequence shown here is derived from an EMBL/GenBank/DDBJ whole genome shotgun (WGS) entry which is preliminary data.</text>
</comment>
<dbReference type="AlphaFoldDB" id="A0A4R2SCF2"/>
<feature type="repeat" description="TPR" evidence="1">
    <location>
        <begin position="328"/>
        <end position="361"/>
    </location>
</feature>
<dbReference type="GO" id="GO:0003677">
    <property type="term" value="F:DNA binding"/>
    <property type="evidence" value="ECO:0007669"/>
    <property type="project" value="InterPro"/>
</dbReference>
<evidence type="ECO:0000313" key="3">
    <source>
        <dbReference type="EMBL" id="TCP70586.1"/>
    </source>
</evidence>
<accession>A0A4R2SCF2</accession>
<evidence type="ECO:0000256" key="1">
    <source>
        <dbReference type="PROSITE-ProRule" id="PRU00339"/>
    </source>
</evidence>
<dbReference type="Gene3D" id="1.25.40.10">
    <property type="entry name" value="Tetratricopeptide repeat domain"/>
    <property type="match status" value="2"/>
</dbReference>
<dbReference type="InterPro" id="IPR001387">
    <property type="entry name" value="Cro/C1-type_HTH"/>
</dbReference>
<gene>
    <name evidence="3" type="ORF">EDD57_10126</name>
</gene>
<dbReference type="Gene3D" id="1.10.260.40">
    <property type="entry name" value="lambda repressor-like DNA-binding domains"/>
    <property type="match status" value="1"/>
</dbReference>
<dbReference type="Pfam" id="PF13424">
    <property type="entry name" value="TPR_12"/>
    <property type="match status" value="1"/>
</dbReference>
<organism evidence="3 4">
    <name type="scientific">Baia soyae</name>
    <dbReference type="NCBI Taxonomy" id="1544746"/>
    <lineage>
        <taxon>Bacteria</taxon>
        <taxon>Bacillati</taxon>
        <taxon>Bacillota</taxon>
        <taxon>Bacilli</taxon>
        <taxon>Bacillales</taxon>
        <taxon>Thermoactinomycetaceae</taxon>
        <taxon>Baia</taxon>
    </lineage>
</organism>
<keyword evidence="1" id="KW-0802">TPR repeat</keyword>
<protein>
    <submittedName>
        <fullName evidence="3">Helix-turn-helix protein</fullName>
    </submittedName>
</protein>